<evidence type="ECO:0000313" key="3">
    <source>
        <dbReference type="EMBL" id="SVD62247.1"/>
    </source>
</evidence>
<feature type="compositionally biased region" description="Basic residues" evidence="1">
    <location>
        <begin position="121"/>
        <end position="130"/>
    </location>
</feature>
<dbReference type="EMBL" id="UINC01162474">
    <property type="protein sequence ID" value="SVD62247.1"/>
    <property type="molecule type" value="Genomic_DNA"/>
</dbReference>
<dbReference type="Gene3D" id="1.10.260.40">
    <property type="entry name" value="lambda repressor-like DNA-binding domains"/>
    <property type="match status" value="1"/>
</dbReference>
<protein>
    <recommendedName>
        <fullName evidence="2">HTH cro/C1-type domain-containing protein</fullName>
    </recommendedName>
</protein>
<dbReference type="AlphaFoldDB" id="A0A382WTS5"/>
<dbReference type="SUPFAM" id="SSF47413">
    <property type="entry name" value="lambda repressor-like DNA-binding domains"/>
    <property type="match status" value="1"/>
</dbReference>
<sequence>VSNFAENLRKAIFNKRCKAVDVSRGTNIRPSVISRYLSGTNQPSTGNLFAIAEYLGVSPNTLLSSSEAPESSGSSRHISSDKDKIIAVQEELIKSLQKQVTAQSHYIHALFKELEKAKAKSKERHTKGREKTKNPTKPNKQKVGFMK</sequence>
<evidence type="ECO:0000256" key="1">
    <source>
        <dbReference type="SAM" id="MobiDB-lite"/>
    </source>
</evidence>
<dbReference type="Pfam" id="PF01381">
    <property type="entry name" value="HTH_3"/>
    <property type="match status" value="1"/>
</dbReference>
<feature type="region of interest" description="Disordered" evidence="1">
    <location>
        <begin position="117"/>
        <end position="147"/>
    </location>
</feature>
<gene>
    <name evidence="3" type="ORF">METZ01_LOCUS415101</name>
</gene>
<dbReference type="PROSITE" id="PS50943">
    <property type="entry name" value="HTH_CROC1"/>
    <property type="match status" value="1"/>
</dbReference>
<organism evidence="3">
    <name type="scientific">marine metagenome</name>
    <dbReference type="NCBI Taxonomy" id="408172"/>
    <lineage>
        <taxon>unclassified sequences</taxon>
        <taxon>metagenomes</taxon>
        <taxon>ecological metagenomes</taxon>
    </lineage>
</organism>
<dbReference type="CDD" id="cd00093">
    <property type="entry name" value="HTH_XRE"/>
    <property type="match status" value="1"/>
</dbReference>
<reference evidence="3" key="1">
    <citation type="submission" date="2018-05" db="EMBL/GenBank/DDBJ databases">
        <authorList>
            <person name="Lanie J.A."/>
            <person name="Ng W.-L."/>
            <person name="Kazmierczak K.M."/>
            <person name="Andrzejewski T.M."/>
            <person name="Davidsen T.M."/>
            <person name="Wayne K.J."/>
            <person name="Tettelin H."/>
            <person name="Glass J.I."/>
            <person name="Rusch D."/>
            <person name="Podicherti R."/>
            <person name="Tsui H.-C.T."/>
            <person name="Winkler M.E."/>
        </authorList>
    </citation>
    <scope>NUCLEOTIDE SEQUENCE</scope>
</reference>
<dbReference type="GO" id="GO:0003677">
    <property type="term" value="F:DNA binding"/>
    <property type="evidence" value="ECO:0007669"/>
    <property type="project" value="InterPro"/>
</dbReference>
<evidence type="ECO:0000259" key="2">
    <source>
        <dbReference type="PROSITE" id="PS50943"/>
    </source>
</evidence>
<dbReference type="SMART" id="SM00530">
    <property type="entry name" value="HTH_XRE"/>
    <property type="match status" value="1"/>
</dbReference>
<dbReference type="InterPro" id="IPR010982">
    <property type="entry name" value="Lambda_DNA-bd_dom_sf"/>
</dbReference>
<accession>A0A382WTS5</accession>
<dbReference type="InterPro" id="IPR001387">
    <property type="entry name" value="Cro/C1-type_HTH"/>
</dbReference>
<feature type="domain" description="HTH cro/C1-type" evidence="2">
    <location>
        <begin position="21"/>
        <end position="62"/>
    </location>
</feature>
<feature type="non-terminal residue" evidence="3">
    <location>
        <position position="1"/>
    </location>
</feature>
<feature type="non-terminal residue" evidence="3">
    <location>
        <position position="147"/>
    </location>
</feature>
<proteinExistence type="predicted"/>
<name>A0A382WTS5_9ZZZZ</name>